<dbReference type="InterPro" id="IPR009593">
    <property type="entry name" value="DUF1203"/>
</dbReference>
<gene>
    <name evidence="1" type="ORF">ABUW04_27030</name>
</gene>
<dbReference type="PIRSF" id="PIRSF034110">
    <property type="entry name" value="DUF1203"/>
    <property type="match status" value="1"/>
</dbReference>
<protein>
    <submittedName>
        <fullName evidence="1">DUF1203 domain-containing protein</fullName>
    </submittedName>
</protein>
<evidence type="ECO:0000313" key="2">
    <source>
        <dbReference type="Proteomes" id="UP001592581"/>
    </source>
</evidence>
<dbReference type="Proteomes" id="UP001592581">
    <property type="component" value="Unassembled WGS sequence"/>
</dbReference>
<evidence type="ECO:0000313" key="1">
    <source>
        <dbReference type="EMBL" id="MFC1441913.1"/>
    </source>
</evidence>
<name>A0ABV6XV17_9ACTN</name>
<organism evidence="1 2">
    <name type="scientific">Streptacidiphilus jeojiensis</name>
    <dbReference type="NCBI Taxonomy" id="3229225"/>
    <lineage>
        <taxon>Bacteria</taxon>
        <taxon>Bacillati</taxon>
        <taxon>Actinomycetota</taxon>
        <taxon>Actinomycetes</taxon>
        <taxon>Kitasatosporales</taxon>
        <taxon>Streptomycetaceae</taxon>
        <taxon>Streptacidiphilus</taxon>
    </lineage>
</organism>
<reference evidence="1 2" key="1">
    <citation type="submission" date="2024-06" db="EMBL/GenBank/DDBJ databases">
        <authorList>
            <person name="Lee S.D."/>
        </authorList>
    </citation>
    <scope>NUCLEOTIDE SEQUENCE [LARGE SCALE GENOMIC DNA]</scope>
    <source>
        <strain evidence="1 2">N1-10</strain>
    </source>
</reference>
<accession>A0ABV6XV17</accession>
<sequence length="177" mass="18861">MTTATTLSTDYTVHAIAPDVLAELRVADDLGRAMRPFADDAGGSPLRCCLRYSNPGEPIALVSYGPLHRWAAATPGADPGAYDERGPIFIHADPDDCEGPEPGGRYPLHMHDRRVFRAYDAAGHILRGELVEAVPEGDPDAALHALFADPEVALVHVRALGHGCFVLEARRSAATSG</sequence>
<dbReference type="EMBL" id="JBEUKS010000010">
    <property type="protein sequence ID" value="MFC1441913.1"/>
    <property type="molecule type" value="Genomic_DNA"/>
</dbReference>
<comment type="caution">
    <text evidence="1">The sequence shown here is derived from an EMBL/GenBank/DDBJ whole genome shotgun (WGS) entry which is preliminary data.</text>
</comment>
<proteinExistence type="predicted"/>
<dbReference type="RefSeq" id="WP_380566898.1">
    <property type="nucleotide sequence ID" value="NZ_JBEUKS010000010.1"/>
</dbReference>
<dbReference type="Pfam" id="PF06718">
    <property type="entry name" value="DUF1203"/>
    <property type="match status" value="1"/>
</dbReference>
<keyword evidence="2" id="KW-1185">Reference proteome</keyword>